<reference evidence="2 3" key="1">
    <citation type="submission" date="2018-12" db="EMBL/GenBank/DDBJ databases">
        <title>Flavobacterium sp. nov., isolated from glacier ice.</title>
        <authorList>
            <person name="Liu Q."/>
            <person name="Xin Y.-H."/>
        </authorList>
    </citation>
    <scope>NUCLEOTIDE SEQUENCE [LARGE SCALE GENOMIC DNA]</scope>
    <source>
        <strain evidence="2 3">RB1N8</strain>
    </source>
</reference>
<sequence>MFICIGNQKKRLELFYLVLFAILFKFSSLIWGFAIYFVLWHSIPSIINQIKFSNGSCFVSNFIAYCPVAGVYWLVSLVEMALLYFTFKEEQLFNTLFFSFLAAITFPHTLVITRIFRGKKENKIKINVHKKTVHQRRTVF</sequence>
<gene>
    <name evidence="2" type="ORF">EKL98_14220</name>
</gene>
<feature type="transmembrane region" description="Helical" evidence="1">
    <location>
        <begin position="95"/>
        <end position="116"/>
    </location>
</feature>
<dbReference type="Proteomes" id="UP000280825">
    <property type="component" value="Unassembled WGS sequence"/>
</dbReference>
<evidence type="ECO:0000256" key="1">
    <source>
        <dbReference type="SAM" id="Phobius"/>
    </source>
</evidence>
<dbReference type="RefSeq" id="WP_126463003.1">
    <property type="nucleotide sequence ID" value="NZ_RYDJ01000021.1"/>
</dbReference>
<dbReference type="InterPro" id="IPR022270">
    <property type="entry name" value="Blh_diox"/>
</dbReference>
<keyword evidence="1" id="KW-1133">Transmembrane helix</keyword>
<organism evidence="2 3">
    <name type="scientific">Flavobacterium bomense</name>
    <dbReference type="NCBI Taxonomy" id="2497483"/>
    <lineage>
        <taxon>Bacteria</taxon>
        <taxon>Pseudomonadati</taxon>
        <taxon>Bacteroidota</taxon>
        <taxon>Flavobacteriia</taxon>
        <taxon>Flavobacteriales</taxon>
        <taxon>Flavobacteriaceae</taxon>
        <taxon>Flavobacterium</taxon>
    </lineage>
</organism>
<keyword evidence="1" id="KW-0812">Transmembrane</keyword>
<feature type="transmembrane region" description="Helical" evidence="1">
    <location>
        <begin position="52"/>
        <end position="75"/>
    </location>
</feature>
<proteinExistence type="predicted"/>
<evidence type="ECO:0000313" key="2">
    <source>
        <dbReference type="EMBL" id="RTZ01972.1"/>
    </source>
</evidence>
<dbReference type="Pfam" id="PF15461">
    <property type="entry name" value="BCD"/>
    <property type="match status" value="1"/>
</dbReference>
<name>A0A432CGN1_9FLAO</name>
<comment type="caution">
    <text evidence="2">The sequence shown here is derived from an EMBL/GenBank/DDBJ whole genome shotgun (WGS) entry which is preliminary data.</text>
</comment>
<protein>
    <submittedName>
        <fullName evidence="2">Uncharacterized protein</fullName>
    </submittedName>
</protein>
<dbReference type="GO" id="GO:0016702">
    <property type="term" value="F:oxidoreductase activity, acting on single donors with incorporation of molecular oxygen, incorporation of two atoms of oxygen"/>
    <property type="evidence" value="ECO:0007669"/>
    <property type="project" value="InterPro"/>
</dbReference>
<accession>A0A432CGN1</accession>
<keyword evidence="3" id="KW-1185">Reference proteome</keyword>
<feature type="transmembrane region" description="Helical" evidence="1">
    <location>
        <begin position="15"/>
        <end position="40"/>
    </location>
</feature>
<evidence type="ECO:0000313" key="3">
    <source>
        <dbReference type="Proteomes" id="UP000280825"/>
    </source>
</evidence>
<dbReference type="EMBL" id="RYDJ01000021">
    <property type="protein sequence ID" value="RTZ01972.1"/>
    <property type="molecule type" value="Genomic_DNA"/>
</dbReference>
<dbReference type="AlphaFoldDB" id="A0A432CGN1"/>
<keyword evidence="1" id="KW-0472">Membrane</keyword>